<protein>
    <submittedName>
        <fullName evidence="13">Coenzyme A transporter</fullName>
    </submittedName>
</protein>
<proteinExistence type="inferred from homology"/>
<evidence type="ECO:0000256" key="7">
    <source>
        <dbReference type="ARBA" id="ARBA00022989"/>
    </source>
</evidence>
<evidence type="ECO:0000256" key="9">
    <source>
        <dbReference type="ARBA" id="ARBA00023136"/>
    </source>
</evidence>
<evidence type="ECO:0000256" key="5">
    <source>
        <dbReference type="ARBA" id="ARBA00022737"/>
    </source>
</evidence>
<keyword evidence="8" id="KW-0496">Mitochondrion</keyword>
<sequence>MVKLEQDDTLRIKHETPGSHYRLKVFMIGGLAGCTAKTVVAPLDRVKILFQTSNPEYINLSRQHFGMFKAVNAIYKGYGLRGLFQGHSMQLARIYPYAAIKFLVYEESVKFYESIRLLKNTHLAHFLAGSTAGIMSLVCAYPFEIIRVRMAYSTPHSNALSFRARDVIQTISKENAGRLPIFNFYRGFTLSLLGMIPYGGMSFLTHNFLTELARNQFKDYATISEDPNTVNSRKRKKLELRAWAELLAGGISGVVGQTCSYPFEIVRRRQQISGLKNPTEFTSAIDTARTIWMAQGYRGFFVGLTIGYIKVLPMFAVSFYTYEKLKSWLDLE</sequence>
<evidence type="ECO:0000256" key="3">
    <source>
        <dbReference type="ARBA" id="ARBA00022448"/>
    </source>
</evidence>
<comment type="subcellular location">
    <subcellularLocation>
        <location evidence="1">Mitochondrion inner membrane</location>
        <topology evidence="1">Multi-pass membrane protein</topology>
    </subcellularLocation>
</comment>
<evidence type="ECO:0000313" key="13">
    <source>
        <dbReference type="EMBL" id="KAJ1920218.1"/>
    </source>
</evidence>
<dbReference type="InterPro" id="IPR002167">
    <property type="entry name" value="GDC-like"/>
</dbReference>
<organism evidence="13 14">
    <name type="scientific">Mycoemilia scoparia</name>
    <dbReference type="NCBI Taxonomy" id="417184"/>
    <lineage>
        <taxon>Eukaryota</taxon>
        <taxon>Fungi</taxon>
        <taxon>Fungi incertae sedis</taxon>
        <taxon>Zoopagomycota</taxon>
        <taxon>Kickxellomycotina</taxon>
        <taxon>Kickxellomycetes</taxon>
        <taxon>Kickxellales</taxon>
        <taxon>Kickxellaceae</taxon>
        <taxon>Mycoemilia</taxon>
    </lineage>
</organism>
<evidence type="ECO:0000256" key="10">
    <source>
        <dbReference type="PROSITE-ProRule" id="PRU00282"/>
    </source>
</evidence>
<dbReference type="SUPFAM" id="SSF103506">
    <property type="entry name" value="Mitochondrial carrier"/>
    <property type="match status" value="1"/>
</dbReference>
<comment type="similarity">
    <text evidence="2 11">Belongs to the mitochondrial carrier (TC 2.A.29) family.</text>
</comment>
<dbReference type="PRINTS" id="PR00928">
    <property type="entry name" value="GRAVESDC"/>
</dbReference>
<gene>
    <name evidence="13" type="primary">LEU5</name>
    <name evidence="13" type="ORF">H4219_001451</name>
</gene>
<feature type="repeat" description="Solcar" evidence="10">
    <location>
        <begin position="120"/>
        <end position="212"/>
    </location>
</feature>
<dbReference type="Pfam" id="PF00153">
    <property type="entry name" value="Mito_carr"/>
    <property type="match status" value="3"/>
</dbReference>
<dbReference type="InterPro" id="IPR002067">
    <property type="entry name" value="MCP"/>
</dbReference>
<evidence type="ECO:0000313" key="14">
    <source>
        <dbReference type="Proteomes" id="UP001150538"/>
    </source>
</evidence>
<dbReference type="EMBL" id="JANBPU010000016">
    <property type="protein sequence ID" value="KAJ1920218.1"/>
    <property type="molecule type" value="Genomic_DNA"/>
</dbReference>
<keyword evidence="5" id="KW-0677">Repeat</keyword>
<dbReference type="InterPro" id="IPR018108">
    <property type="entry name" value="MCP_transmembrane"/>
</dbReference>
<dbReference type="InterPro" id="IPR023395">
    <property type="entry name" value="MCP_dom_sf"/>
</dbReference>
<comment type="caution">
    <text evidence="13">The sequence shown here is derived from an EMBL/GenBank/DDBJ whole genome shotgun (WGS) entry which is preliminary data.</text>
</comment>
<name>A0A9W8A039_9FUNG</name>
<evidence type="ECO:0000256" key="6">
    <source>
        <dbReference type="ARBA" id="ARBA00022792"/>
    </source>
</evidence>
<keyword evidence="9 10" id="KW-0472">Membrane</keyword>
<evidence type="ECO:0000256" key="8">
    <source>
        <dbReference type="ARBA" id="ARBA00023128"/>
    </source>
</evidence>
<evidence type="ECO:0000256" key="11">
    <source>
        <dbReference type="RuleBase" id="RU000488"/>
    </source>
</evidence>
<reference evidence="13" key="1">
    <citation type="submission" date="2022-07" db="EMBL/GenBank/DDBJ databases">
        <title>Phylogenomic reconstructions and comparative analyses of Kickxellomycotina fungi.</title>
        <authorList>
            <person name="Reynolds N.K."/>
            <person name="Stajich J.E."/>
            <person name="Barry K."/>
            <person name="Grigoriev I.V."/>
            <person name="Crous P."/>
            <person name="Smith M.E."/>
        </authorList>
    </citation>
    <scope>NUCLEOTIDE SEQUENCE</scope>
    <source>
        <strain evidence="13">NBRC 100468</strain>
    </source>
</reference>
<evidence type="ECO:0000256" key="12">
    <source>
        <dbReference type="SAM" id="Phobius"/>
    </source>
</evidence>
<keyword evidence="14" id="KW-1185">Reference proteome</keyword>
<dbReference type="Gene3D" id="1.50.40.10">
    <property type="entry name" value="Mitochondrial carrier domain"/>
    <property type="match status" value="1"/>
</dbReference>
<dbReference type="PRINTS" id="PR00926">
    <property type="entry name" value="MITOCARRIER"/>
</dbReference>
<feature type="transmembrane region" description="Helical" evidence="12">
    <location>
        <begin position="188"/>
        <end position="209"/>
    </location>
</feature>
<keyword evidence="4 10" id="KW-0812">Transmembrane</keyword>
<evidence type="ECO:0000256" key="1">
    <source>
        <dbReference type="ARBA" id="ARBA00004448"/>
    </source>
</evidence>
<dbReference type="Proteomes" id="UP001150538">
    <property type="component" value="Unassembled WGS sequence"/>
</dbReference>
<keyword evidence="6" id="KW-0999">Mitochondrion inner membrane</keyword>
<keyword evidence="3 11" id="KW-0813">Transport</keyword>
<accession>A0A9W8A039</accession>
<feature type="repeat" description="Solcar" evidence="10">
    <location>
        <begin position="20"/>
        <end position="111"/>
    </location>
</feature>
<keyword evidence="7 12" id="KW-1133">Transmembrane helix</keyword>
<evidence type="ECO:0000256" key="4">
    <source>
        <dbReference type="ARBA" id="ARBA00022692"/>
    </source>
</evidence>
<dbReference type="AlphaFoldDB" id="A0A9W8A039"/>
<dbReference type="PROSITE" id="PS50920">
    <property type="entry name" value="SOLCAR"/>
    <property type="match status" value="3"/>
</dbReference>
<dbReference type="GO" id="GO:0055085">
    <property type="term" value="P:transmembrane transport"/>
    <property type="evidence" value="ECO:0007669"/>
    <property type="project" value="InterPro"/>
</dbReference>
<feature type="repeat" description="Solcar" evidence="10">
    <location>
        <begin position="240"/>
        <end position="328"/>
    </location>
</feature>
<dbReference type="OrthoDB" id="270584at2759"/>
<evidence type="ECO:0000256" key="2">
    <source>
        <dbReference type="ARBA" id="ARBA00006375"/>
    </source>
</evidence>
<dbReference type="PANTHER" id="PTHR24089">
    <property type="entry name" value="SOLUTE CARRIER FAMILY 25"/>
    <property type="match status" value="1"/>
</dbReference>
<feature type="transmembrane region" description="Helical" evidence="12">
    <location>
        <begin position="299"/>
        <end position="322"/>
    </location>
</feature>
<dbReference type="GO" id="GO:0005743">
    <property type="term" value="C:mitochondrial inner membrane"/>
    <property type="evidence" value="ECO:0007669"/>
    <property type="project" value="UniProtKB-SubCell"/>
</dbReference>
<feature type="transmembrane region" description="Helical" evidence="12">
    <location>
        <begin position="123"/>
        <end position="143"/>
    </location>
</feature>